<dbReference type="Gene3D" id="1.20.1250.20">
    <property type="entry name" value="MFS general substrate transporter like domains"/>
    <property type="match status" value="1"/>
</dbReference>
<dbReference type="Pfam" id="PF07690">
    <property type="entry name" value="MFS_1"/>
    <property type="match status" value="1"/>
</dbReference>
<evidence type="ECO:0000259" key="9">
    <source>
        <dbReference type="PROSITE" id="PS50850"/>
    </source>
</evidence>
<evidence type="ECO:0000256" key="6">
    <source>
        <dbReference type="ARBA" id="ARBA00023063"/>
    </source>
</evidence>
<dbReference type="GO" id="GO:0042128">
    <property type="term" value="P:nitrate assimilation"/>
    <property type="evidence" value="ECO:0007669"/>
    <property type="project" value="UniProtKB-KW"/>
</dbReference>
<gene>
    <name evidence="10" type="ORF">DNHGIG_23030</name>
</gene>
<feature type="transmembrane region" description="Helical" evidence="8">
    <location>
        <begin position="112"/>
        <end position="134"/>
    </location>
</feature>
<evidence type="ECO:0000256" key="3">
    <source>
        <dbReference type="ARBA" id="ARBA00022448"/>
    </source>
</evidence>
<keyword evidence="3" id="KW-0813">Transport</keyword>
<dbReference type="GO" id="GO:0005886">
    <property type="term" value="C:plasma membrane"/>
    <property type="evidence" value="ECO:0007669"/>
    <property type="project" value="UniProtKB-SubCell"/>
</dbReference>
<dbReference type="InterPro" id="IPR036259">
    <property type="entry name" value="MFS_trans_sf"/>
</dbReference>
<sequence length="179" mass="18921">MTGNFKKFSQSGHLPTLFSSFLYFDVSFMLWVIIVVAAGSFFRPIGGYLADRVGGMKLLTGLFLLIALAFMGLGQLPPFPVTLLLLIVVMLSLGMGNGAVFQVVPLLFPKQIGVITGLVGACGGIGGFFLPIILGTLKDTFGFFGAGFVTLGGVVAIAFLVALRLRGRIKRLLTSAVEA</sequence>
<evidence type="ECO:0000256" key="4">
    <source>
        <dbReference type="ARBA" id="ARBA00022692"/>
    </source>
</evidence>
<evidence type="ECO:0000256" key="7">
    <source>
        <dbReference type="ARBA" id="ARBA00023136"/>
    </source>
</evidence>
<protein>
    <recommendedName>
        <fullName evidence="9">Major facilitator superfamily (MFS) profile domain-containing protein</fullName>
    </recommendedName>
</protein>
<feature type="transmembrane region" description="Helical" evidence="8">
    <location>
        <begin position="79"/>
        <end position="100"/>
    </location>
</feature>
<feature type="transmembrane region" description="Helical" evidence="8">
    <location>
        <begin position="20"/>
        <end position="42"/>
    </location>
</feature>
<feature type="transmembrane region" description="Helical" evidence="8">
    <location>
        <begin position="140"/>
        <end position="163"/>
    </location>
</feature>
<dbReference type="PROSITE" id="PS50850">
    <property type="entry name" value="MFS"/>
    <property type="match status" value="1"/>
</dbReference>
<evidence type="ECO:0000256" key="2">
    <source>
        <dbReference type="ARBA" id="ARBA00008432"/>
    </source>
</evidence>
<dbReference type="RefSeq" id="WP_282199813.1">
    <property type="nucleotide sequence ID" value="NZ_BOQE01000001.1"/>
</dbReference>
<keyword evidence="11" id="KW-1185">Reference proteome</keyword>
<reference evidence="10" key="1">
    <citation type="journal article" date="2023" name="Int. J. Syst. Evol. Microbiol.">
        <title>Collibacillus ludicampi gen. nov., sp. nov., a new soil bacterium of the family Alicyclobacillaceae.</title>
        <authorList>
            <person name="Jojima T."/>
            <person name="Ioku Y."/>
            <person name="Fukuta Y."/>
            <person name="Shirasaka N."/>
            <person name="Matsumura Y."/>
            <person name="Mori M."/>
        </authorList>
    </citation>
    <scope>NUCLEOTIDE SEQUENCE</scope>
    <source>
        <strain evidence="10">TP075</strain>
    </source>
</reference>
<dbReference type="GO" id="GO:0015112">
    <property type="term" value="F:nitrate transmembrane transporter activity"/>
    <property type="evidence" value="ECO:0007669"/>
    <property type="project" value="InterPro"/>
</dbReference>
<keyword evidence="7 8" id="KW-0472">Membrane</keyword>
<dbReference type="InterPro" id="IPR020846">
    <property type="entry name" value="MFS_dom"/>
</dbReference>
<evidence type="ECO:0000313" key="11">
    <source>
        <dbReference type="Proteomes" id="UP001057291"/>
    </source>
</evidence>
<proteinExistence type="inferred from homology"/>
<keyword evidence="4 8" id="KW-0812">Transmembrane</keyword>
<comment type="similarity">
    <text evidence="2">Belongs to the major facilitator superfamily. Nitrate/nitrite porter (TC 2.A.1.8) family.</text>
</comment>
<dbReference type="SUPFAM" id="SSF103473">
    <property type="entry name" value="MFS general substrate transporter"/>
    <property type="match status" value="1"/>
</dbReference>
<dbReference type="PANTHER" id="PTHR23515">
    <property type="entry name" value="HIGH-AFFINITY NITRATE TRANSPORTER 2.3"/>
    <property type="match status" value="1"/>
</dbReference>
<keyword evidence="5 8" id="KW-1133">Transmembrane helix</keyword>
<evidence type="ECO:0000256" key="1">
    <source>
        <dbReference type="ARBA" id="ARBA00004651"/>
    </source>
</evidence>
<organism evidence="10 11">
    <name type="scientific">Collibacillus ludicampi</name>
    <dbReference type="NCBI Taxonomy" id="2771369"/>
    <lineage>
        <taxon>Bacteria</taxon>
        <taxon>Bacillati</taxon>
        <taxon>Bacillota</taxon>
        <taxon>Bacilli</taxon>
        <taxon>Bacillales</taxon>
        <taxon>Alicyclobacillaceae</taxon>
        <taxon>Collibacillus</taxon>
    </lineage>
</organism>
<dbReference type="AlphaFoldDB" id="A0AAV4LG15"/>
<accession>A0AAV4LG15</accession>
<evidence type="ECO:0000313" key="10">
    <source>
        <dbReference type="EMBL" id="GIM46754.1"/>
    </source>
</evidence>
<dbReference type="InterPro" id="IPR044772">
    <property type="entry name" value="NO3_transporter"/>
</dbReference>
<keyword evidence="6" id="KW-0534">Nitrate assimilation</keyword>
<dbReference type="EMBL" id="BOQE01000001">
    <property type="protein sequence ID" value="GIM46754.1"/>
    <property type="molecule type" value="Genomic_DNA"/>
</dbReference>
<name>A0AAV4LG15_9BACL</name>
<comment type="subcellular location">
    <subcellularLocation>
        <location evidence="1">Cell membrane</location>
        <topology evidence="1">Multi-pass membrane protein</topology>
    </subcellularLocation>
</comment>
<dbReference type="InterPro" id="IPR011701">
    <property type="entry name" value="MFS"/>
</dbReference>
<dbReference type="Proteomes" id="UP001057291">
    <property type="component" value="Unassembled WGS sequence"/>
</dbReference>
<evidence type="ECO:0000256" key="5">
    <source>
        <dbReference type="ARBA" id="ARBA00022989"/>
    </source>
</evidence>
<comment type="caution">
    <text evidence="10">The sequence shown here is derived from an EMBL/GenBank/DDBJ whole genome shotgun (WGS) entry which is preliminary data.</text>
</comment>
<feature type="transmembrane region" description="Helical" evidence="8">
    <location>
        <begin position="54"/>
        <end position="73"/>
    </location>
</feature>
<evidence type="ECO:0000256" key="8">
    <source>
        <dbReference type="SAM" id="Phobius"/>
    </source>
</evidence>
<feature type="domain" description="Major facilitator superfamily (MFS) profile" evidence="9">
    <location>
        <begin position="1"/>
        <end position="170"/>
    </location>
</feature>